<accession>A0A8J4EAL7</accession>
<proteinExistence type="predicted"/>
<feature type="compositionally biased region" description="Pro residues" evidence="1">
    <location>
        <begin position="113"/>
        <end position="131"/>
    </location>
</feature>
<evidence type="ECO:0008006" key="4">
    <source>
        <dbReference type="Google" id="ProtNLM"/>
    </source>
</evidence>
<evidence type="ECO:0000256" key="1">
    <source>
        <dbReference type="SAM" id="MobiDB-lite"/>
    </source>
</evidence>
<keyword evidence="3" id="KW-1185">Reference proteome</keyword>
<dbReference type="AlphaFoldDB" id="A0A8J4EAL7"/>
<evidence type="ECO:0000313" key="3">
    <source>
        <dbReference type="Proteomes" id="UP000635606"/>
    </source>
</evidence>
<comment type="caution">
    <text evidence="2">The sequence shown here is derived from an EMBL/GenBank/DDBJ whole genome shotgun (WGS) entry which is preliminary data.</text>
</comment>
<reference evidence="2" key="1">
    <citation type="submission" date="2021-01" db="EMBL/GenBank/DDBJ databases">
        <title>Whole genome shotgun sequence of Virgisporangium ochraceum NBRC 16418.</title>
        <authorList>
            <person name="Komaki H."/>
            <person name="Tamura T."/>
        </authorList>
    </citation>
    <scope>NUCLEOTIDE SEQUENCE</scope>
    <source>
        <strain evidence="2">NBRC 16418</strain>
    </source>
</reference>
<organism evidence="2 3">
    <name type="scientific">Virgisporangium ochraceum</name>
    <dbReference type="NCBI Taxonomy" id="65505"/>
    <lineage>
        <taxon>Bacteria</taxon>
        <taxon>Bacillati</taxon>
        <taxon>Actinomycetota</taxon>
        <taxon>Actinomycetes</taxon>
        <taxon>Micromonosporales</taxon>
        <taxon>Micromonosporaceae</taxon>
        <taxon>Virgisporangium</taxon>
    </lineage>
</organism>
<protein>
    <recommendedName>
        <fullName evidence="4">YbaB/EbfC DNA-binding family protein</fullName>
    </recommendedName>
</protein>
<gene>
    <name evidence="2" type="ORF">Voc01_024600</name>
</gene>
<dbReference type="Proteomes" id="UP000635606">
    <property type="component" value="Unassembled WGS sequence"/>
</dbReference>
<name>A0A8J4EAL7_9ACTN</name>
<sequence length="212" mass="21820">MTDDADAARVDRLLRSLDALDNMSTDGPGRVEGADGTGTVRVTLDPAGLAESVSLGDGWRRSVGTGRLAGAVAEAAAAALADRAAVADRRLVDAGLPERLKALDAWVTGETGEPPPGVPTKPTPLPEPSPPTGTTGEILASLDDTRVQGRVRPAATGVSAFGKVTVSLAGNGALTCTADPEWLSRRDDVEVTDAIRAALGHARVELMRLDVR</sequence>
<evidence type="ECO:0000313" key="2">
    <source>
        <dbReference type="EMBL" id="GIJ67543.1"/>
    </source>
</evidence>
<dbReference type="EMBL" id="BOPH01000027">
    <property type="protein sequence ID" value="GIJ67543.1"/>
    <property type="molecule type" value="Genomic_DNA"/>
</dbReference>
<feature type="region of interest" description="Disordered" evidence="1">
    <location>
        <begin position="108"/>
        <end position="134"/>
    </location>
</feature>
<dbReference type="RefSeq" id="WP_203927504.1">
    <property type="nucleotide sequence ID" value="NZ_BOPH01000027.1"/>
</dbReference>